<dbReference type="EMBL" id="QICL01000015">
    <property type="protein sequence ID" value="PXV63160.1"/>
    <property type="molecule type" value="Genomic_DNA"/>
</dbReference>
<comment type="caution">
    <text evidence="2">The sequence shown here is derived from an EMBL/GenBank/DDBJ whole genome shotgun (WGS) entry which is preliminary data.</text>
</comment>
<feature type="domain" description="DUF3806" evidence="1">
    <location>
        <begin position="99"/>
        <end position="159"/>
    </location>
</feature>
<organism evidence="2 3">
    <name type="scientific">Dysgonomonas alginatilytica</name>
    <dbReference type="NCBI Taxonomy" id="1605892"/>
    <lineage>
        <taxon>Bacteria</taxon>
        <taxon>Pseudomonadati</taxon>
        <taxon>Bacteroidota</taxon>
        <taxon>Bacteroidia</taxon>
        <taxon>Bacteroidales</taxon>
        <taxon>Dysgonomonadaceae</taxon>
        <taxon>Dysgonomonas</taxon>
    </lineage>
</organism>
<dbReference type="OrthoDB" id="996405at2"/>
<dbReference type="AlphaFoldDB" id="A0A2V3PMF5"/>
<protein>
    <submittedName>
        <fullName evidence="2">Uncharacterized protein DUF3806</fullName>
    </submittedName>
</protein>
<accession>A0A2V3PMF5</accession>
<dbReference type="InterPro" id="IPR024266">
    <property type="entry name" value="DUF3806"/>
</dbReference>
<sequence>MSKKQDKFNDEDFEHKSFEIEGRTVEYKTKIVDKVEQDLLNLGDKDKEFIAYSLVDAEILLTQLSPHKNLSNYSAQDLDELIYLWLHRRSSFKHVSEEEFVNAIGSAFGHCMNEAYGTKWTIISDEYGNDFACVSENPVFQTFPFSSIWKAIEQNREGSLQAIMDLIKKHLDDGSFGS</sequence>
<reference evidence="2 3" key="1">
    <citation type="submission" date="2018-03" db="EMBL/GenBank/DDBJ databases">
        <title>Genomic Encyclopedia of Archaeal and Bacterial Type Strains, Phase II (KMG-II): from individual species to whole genera.</title>
        <authorList>
            <person name="Goeker M."/>
        </authorList>
    </citation>
    <scope>NUCLEOTIDE SEQUENCE [LARGE SCALE GENOMIC DNA]</scope>
    <source>
        <strain evidence="2 3">DSM 100214</strain>
    </source>
</reference>
<name>A0A2V3PMF5_9BACT</name>
<dbReference type="Proteomes" id="UP000247973">
    <property type="component" value="Unassembled WGS sequence"/>
</dbReference>
<evidence type="ECO:0000259" key="1">
    <source>
        <dbReference type="Pfam" id="PF12713"/>
    </source>
</evidence>
<dbReference type="RefSeq" id="WP_110311074.1">
    <property type="nucleotide sequence ID" value="NZ_QICL01000015.1"/>
</dbReference>
<dbReference type="Pfam" id="PF12713">
    <property type="entry name" value="DUF3806"/>
    <property type="match status" value="1"/>
</dbReference>
<evidence type="ECO:0000313" key="3">
    <source>
        <dbReference type="Proteomes" id="UP000247973"/>
    </source>
</evidence>
<keyword evidence="3" id="KW-1185">Reference proteome</keyword>
<proteinExistence type="predicted"/>
<gene>
    <name evidence="2" type="ORF">CLV62_11542</name>
</gene>
<evidence type="ECO:0000313" key="2">
    <source>
        <dbReference type="EMBL" id="PXV63160.1"/>
    </source>
</evidence>